<evidence type="ECO:0000313" key="2">
    <source>
        <dbReference type="EMBL" id="CAA9232058.1"/>
    </source>
</evidence>
<dbReference type="AlphaFoldDB" id="A0A6J4HRW4"/>
<sequence length="154" mass="15720">MAGDELFKRYLEIGQSVLGMTRERAESIVRDLVASGEVAKGQATKAADWLVERGRAGTEELAEIVRREIREQVTALGLATKDDVARLEAEIAEVRAAAEPQAATPPPPSGSGATKSAGISRSGSVRKGTKAGGATASSEPGAAPPPGGADSPKG</sequence>
<feature type="compositionally biased region" description="Low complexity" evidence="1">
    <location>
        <begin position="132"/>
        <end position="141"/>
    </location>
</feature>
<proteinExistence type="predicted"/>
<accession>A0A6J4HRW4</accession>
<reference evidence="2" key="1">
    <citation type="submission" date="2020-02" db="EMBL/GenBank/DDBJ databases">
        <authorList>
            <person name="Meier V. D."/>
        </authorList>
    </citation>
    <scope>NUCLEOTIDE SEQUENCE</scope>
    <source>
        <strain evidence="2">AVDCRST_MAG10</strain>
    </source>
</reference>
<gene>
    <name evidence="2" type="ORF">AVDCRST_MAG10-1218</name>
</gene>
<feature type="region of interest" description="Disordered" evidence="1">
    <location>
        <begin position="96"/>
        <end position="154"/>
    </location>
</feature>
<organism evidence="2">
    <name type="scientific">uncultured Acidimicrobiales bacterium</name>
    <dbReference type="NCBI Taxonomy" id="310071"/>
    <lineage>
        <taxon>Bacteria</taxon>
        <taxon>Bacillati</taxon>
        <taxon>Actinomycetota</taxon>
        <taxon>Acidimicrobiia</taxon>
        <taxon>Acidimicrobiales</taxon>
        <taxon>environmental samples</taxon>
    </lineage>
</organism>
<name>A0A6J4HRW4_9ACTN</name>
<evidence type="ECO:0008006" key="3">
    <source>
        <dbReference type="Google" id="ProtNLM"/>
    </source>
</evidence>
<protein>
    <recommendedName>
        <fullName evidence="3">Polyhydroxyalkanoate synthesis regulator phasin</fullName>
    </recommendedName>
</protein>
<dbReference type="EMBL" id="CADCTB010000082">
    <property type="protein sequence ID" value="CAA9232058.1"/>
    <property type="molecule type" value="Genomic_DNA"/>
</dbReference>
<evidence type="ECO:0000256" key="1">
    <source>
        <dbReference type="SAM" id="MobiDB-lite"/>
    </source>
</evidence>